<dbReference type="OrthoDB" id="3907302at2759"/>
<dbReference type="GO" id="GO:0006508">
    <property type="term" value="P:proteolysis"/>
    <property type="evidence" value="ECO:0007669"/>
    <property type="project" value="UniProtKB-KW"/>
</dbReference>
<dbReference type="PANTHER" id="PTHR12283:SF6">
    <property type="entry name" value="GLUTAMINYL-PEPTIDE CYCLOTRANSFERASE-RELATED"/>
    <property type="match status" value="1"/>
</dbReference>
<evidence type="ECO:0000256" key="1">
    <source>
        <dbReference type="ARBA" id="ARBA00022679"/>
    </source>
</evidence>
<keyword evidence="3" id="KW-0479">Metal-binding</keyword>
<evidence type="ECO:0000256" key="3">
    <source>
        <dbReference type="RuleBase" id="RU361240"/>
    </source>
</evidence>
<comment type="similarity">
    <text evidence="3">Belongs to the peptidase M28 family.</text>
</comment>
<keyword evidence="3" id="KW-0378">Hydrolase</keyword>
<feature type="domain" description="Peptidase M28" evidence="4">
    <location>
        <begin position="118"/>
        <end position="362"/>
    </location>
</feature>
<feature type="signal peptide" evidence="3">
    <location>
        <begin position="1"/>
        <end position="19"/>
    </location>
</feature>
<dbReference type="GO" id="GO:0008270">
    <property type="term" value="F:zinc ion binding"/>
    <property type="evidence" value="ECO:0007669"/>
    <property type="project" value="TreeGrafter"/>
</dbReference>
<feature type="chain" id="PRO_5034493388" description="Peptide hydrolase" evidence="3">
    <location>
        <begin position="20"/>
        <end position="409"/>
    </location>
</feature>
<name>A0A8H6RR68_9PEZI</name>
<dbReference type="GO" id="GO:0016603">
    <property type="term" value="F:glutaminyl-peptide cyclotransferase activity"/>
    <property type="evidence" value="ECO:0007669"/>
    <property type="project" value="InterPro"/>
</dbReference>
<dbReference type="InterPro" id="IPR007484">
    <property type="entry name" value="Peptidase_M28"/>
</dbReference>
<keyword evidence="1 5" id="KW-0808">Transferase</keyword>
<reference evidence="5" key="1">
    <citation type="submission" date="2020-04" db="EMBL/GenBank/DDBJ databases">
        <title>Draft genome resource of the tomato pathogen Pseudocercospora fuligena.</title>
        <authorList>
            <person name="Zaccaron A."/>
        </authorList>
    </citation>
    <scope>NUCLEOTIDE SEQUENCE</scope>
    <source>
        <strain evidence="5">PF001</strain>
    </source>
</reference>
<keyword evidence="2" id="KW-0012">Acyltransferase</keyword>
<organism evidence="5 6">
    <name type="scientific">Pseudocercospora fuligena</name>
    <dbReference type="NCBI Taxonomy" id="685502"/>
    <lineage>
        <taxon>Eukaryota</taxon>
        <taxon>Fungi</taxon>
        <taxon>Dikarya</taxon>
        <taxon>Ascomycota</taxon>
        <taxon>Pezizomycotina</taxon>
        <taxon>Dothideomycetes</taxon>
        <taxon>Dothideomycetidae</taxon>
        <taxon>Mycosphaerellales</taxon>
        <taxon>Mycosphaerellaceae</taxon>
        <taxon>Pseudocercospora</taxon>
    </lineage>
</organism>
<keyword evidence="3" id="KW-0732">Signal</keyword>
<dbReference type="CDD" id="cd03880">
    <property type="entry name" value="M28_QC_like"/>
    <property type="match status" value="1"/>
</dbReference>
<dbReference type="InterPro" id="IPR040234">
    <property type="entry name" value="QC/QCL"/>
</dbReference>
<dbReference type="Pfam" id="PF04389">
    <property type="entry name" value="Peptidase_M28"/>
    <property type="match status" value="1"/>
</dbReference>
<evidence type="ECO:0000313" key="5">
    <source>
        <dbReference type="EMBL" id="KAF7196425.1"/>
    </source>
</evidence>
<dbReference type="EMBL" id="JABCIY010000025">
    <property type="protein sequence ID" value="KAF7196425.1"/>
    <property type="molecule type" value="Genomic_DNA"/>
</dbReference>
<dbReference type="SUPFAM" id="SSF53187">
    <property type="entry name" value="Zn-dependent exopeptidases"/>
    <property type="match status" value="1"/>
</dbReference>
<dbReference type="Gene3D" id="3.40.630.10">
    <property type="entry name" value="Zn peptidases"/>
    <property type="match status" value="1"/>
</dbReference>
<comment type="caution">
    <text evidence="5">The sequence shown here is derived from an EMBL/GenBank/DDBJ whole genome shotgun (WGS) entry which is preliminary data.</text>
</comment>
<dbReference type="PANTHER" id="PTHR12283">
    <property type="entry name" value="GLUTAMINYL-PEPTIDE CYCLOTRANSFERASE"/>
    <property type="match status" value="1"/>
</dbReference>
<evidence type="ECO:0000259" key="4">
    <source>
        <dbReference type="Pfam" id="PF04389"/>
    </source>
</evidence>
<evidence type="ECO:0000256" key="2">
    <source>
        <dbReference type="ARBA" id="ARBA00023315"/>
    </source>
</evidence>
<sequence length="409" mass="45414">MQLTARLLLLPALLRQCLAYSTLSDATLKSLPSPGNDFDIHNGALLAPILRTRVPGTEGSRAVLQHFVDFFSNQLPKWKLSFQNSSSTTPTSNGQQVPFVNLIATRDPPGATGDGDVGRLALVAHYDSKLTPEGFIGATDSAAPCAMLMHVARSIDDALTRKWGSENAAGSVDDDLEGYKGVQILLLDGEEAFQMWTHTDSLYGARSLAEEWETTQYAGWSSYNSPLATIDLFVLLDLLGSASPKVPSYFKTTHWAYQKMAGAEDRLRKVGRFKSSPNHVSKRQAGAPRVTEPMFLHEWHKSENDRWAGGYVEDDHVPFMQKGVDILHIITSPFPSVWHTINDDGDHLDIATVEDWAMLTTAFAAEWMDLEGFFDVKATPAVQAETRYIEVERREAPKRDELLLESEFE</sequence>
<accession>A0A8H6RR68</accession>
<keyword evidence="6" id="KW-1185">Reference proteome</keyword>
<dbReference type="InterPro" id="IPR037457">
    <property type="entry name" value="M28_QC"/>
</dbReference>
<keyword evidence="3" id="KW-0645">Protease</keyword>
<protein>
    <recommendedName>
        <fullName evidence="3">Peptide hydrolase</fullName>
        <ecNumber evidence="3">3.4.-.-</ecNumber>
    </recommendedName>
</protein>
<proteinExistence type="inferred from homology"/>
<dbReference type="Proteomes" id="UP000660729">
    <property type="component" value="Unassembled WGS sequence"/>
</dbReference>
<dbReference type="GO" id="GO:0008233">
    <property type="term" value="F:peptidase activity"/>
    <property type="evidence" value="ECO:0007669"/>
    <property type="project" value="UniProtKB-KW"/>
</dbReference>
<keyword evidence="3" id="KW-0862">Zinc</keyword>
<dbReference type="EC" id="3.4.-.-" evidence="3"/>
<gene>
    <name evidence="5" type="ORF">HII31_02153</name>
</gene>
<dbReference type="AlphaFoldDB" id="A0A8H6RR68"/>
<evidence type="ECO:0000313" key="6">
    <source>
        <dbReference type="Proteomes" id="UP000660729"/>
    </source>
</evidence>